<evidence type="ECO:0000256" key="1">
    <source>
        <dbReference type="SAM" id="SignalP"/>
    </source>
</evidence>
<evidence type="ECO:0000313" key="3">
    <source>
        <dbReference type="Proteomes" id="UP000178912"/>
    </source>
</evidence>
<feature type="chain" id="PRO_5009446071" description="Secreted protein" evidence="1">
    <location>
        <begin position="18"/>
        <end position="73"/>
    </location>
</feature>
<keyword evidence="3" id="KW-1185">Reference proteome</keyword>
<dbReference type="EMBL" id="FJUX01000037">
    <property type="protein sequence ID" value="CZS98475.1"/>
    <property type="molecule type" value="Genomic_DNA"/>
</dbReference>
<proteinExistence type="predicted"/>
<name>A0A1E1KKA9_9HELO</name>
<protein>
    <recommendedName>
        <fullName evidence="4">Secreted protein</fullName>
    </recommendedName>
</protein>
<reference evidence="3" key="1">
    <citation type="submission" date="2016-03" db="EMBL/GenBank/DDBJ databases">
        <authorList>
            <person name="Guldener U."/>
        </authorList>
    </citation>
    <scope>NUCLEOTIDE SEQUENCE [LARGE SCALE GENOMIC DNA]</scope>
    <source>
        <strain evidence="3">04CH-RAC-A.6.1</strain>
    </source>
</reference>
<feature type="signal peptide" evidence="1">
    <location>
        <begin position="1"/>
        <end position="17"/>
    </location>
</feature>
<dbReference type="Proteomes" id="UP000178912">
    <property type="component" value="Unassembled WGS sequence"/>
</dbReference>
<evidence type="ECO:0000313" key="2">
    <source>
        <dbReference type="EMBL" id="CZS98475.1"/>
    </source>
</evidence>
<organism evidence="2 3">
    <name type="scientific">Rhynchosporium agropyri</name>
    <dbReference type="NCBI Taxonomy" id="914238"/>
    <lineage>
        <taxon>Eukaryota</taxon>
        <taxon>Fungi</taxon>
        <taxon>Dikarya</taxon>
        <taxon>Ascomycota</taxon>
        <taxon>Pezizomycotina</taxon>
        <taxon>Leotiomycetes</taxon>
        <taxon>Helotiales</taxon>
        <taxon>Ploettnerulaceae</taxon>
        <taxon>Rhynchosporium</taxon>
    </lineage>
</organism>
<gene>
    <name evidence="2" type="ORF">RAG0_07195</name>
</gene>
<dbReference type="AlphaFoldDB" id="A0A1E1KKA9"/>
<keyword evidence="1" id="KW-0732">Signal</keyword>
<evidence type="ECO:0008006" key="4">
    <source>
        <dbReference type="Google" id="ProtNLM"/>
    </source>
</evidence>
<sequence length="73" mass="8022">MAWVIDWSLWSWSAVLCCAVLQPKLRGGRAVTPDTIVRPKASRSLSSRPRAPSLKDETSVITANVQMTRKPGS</sequence>
<accession>A0A1E1KKA9</accession>